<feature type="modified residue" description="N6-(pyridoxal phosphate)lysine" evidence="6">
    <location>
        <position position="760"/>
    </location>
</feature>
<evidence type="ECO:0000256" key="2">
    <source>
        <dbReference type="ARBA" id="ARBA00010756"/>
    </source>
</evidence>
<keyword evidence="7" id="KW-0496">Mitochondrion</keyword>
<name>A0A7S0BMV5_9RHOD</name>
<dbReference type="CDD" id="cd00613">
    <property type="entry name" value="GDC-P"/>
    <property type="match status" value="2"/>
</dbReference>
<dbReference type="Pfam" id="PF02347">
    <property type="entry name" value="GDC-P"/>
    <property type="match status" value="2"/>
</dbReference>
<dbReference type="InterPro" id="IPR049316">
    <property type="entry name" value="GDC-P_C"/>
</dbReference>
<dbReference type="EC" id="1.4.4.2" evidence="7"/>
<protein>
    <recommendedName>
        <fullName evidence="7">Glycine cleavage system P protein</fullName>
        <ecNumber evidence="7">1.4.4.2</ecNumber>
    </recommendedName>
</protein>
<dbReference type="GO" id="GO:0019464">
    <property type="term" value="P:glycine decarboxylation via glycine cleavage system"/>
    <property type="evidence" value="ECO:0007669"/>
    <property type="project" value="TreeGrafter"/>
</dbReference>
<dbReference type="FunFam" id="3.40.640.10:FF:000007">
    <property type="entry name" value="glycine dehydrogenase (Decarboxylating), mitochondrial"/>
    <property type="match status" value="1"/>
</dbReference>
<dbReference type="InterPro" id="IPR015422">
    <property type="entry name" value="PyrdxlP-dep_Trfase_small"/>
</dbReference>
<comment type="catalytic activity">
    <reaction evidence="5 7">
        <text>N(6)-[(R)-lipoyl]-L-lysyl-[glycine-cleavage complex H protein] + glycine + H(+) = N(6)-[(R)-S(8)-aminomethyldihydrolipoyl]-L-lysyl-[glycine-cleavage complex H protein] + CO2</text>
        <dbReference type="Rhea" id="RHEA:24304"/>
        <dbReference type="Rhea" id="RHEA-COMP:10494"/>
        <dbReference type="Rhea" id="RHEA-COMP:10495"/>
        <dbReference type="ChEBI" id="CHEBI:15378"/>
        <dbReference type="ChEBI" id="CHEBI:16526"/>
        <dbReference type="ChEBI" id="CHEBI:57305"/>
        <dbReference type="ChEBI" id="CHEBI:83099"/>
        <dbReference type="ChEBI" id="CHEBI:83143"/>
        <dbReference type="EC" id="1.4.4.2"/>
    </reaction>
</comment>
<dbReference type="GO" id="GO:0016594">
    <property type="term" value="F:glycine binding"/>
    <property type="evidence" value="ECO:0007669"/>
    <property type="project" value="TreeGrafter"/>
</dbReference>
<feature type="domain" description="Glycine cleavage system P-protein N-terminal" evidence="8">
    <location>
        <begin position="681"/>
        <end position="788"/>
    </location>
</feature>
<dbReference type="NCBIfam" id="TIGR00461">
    <property type="entry name" value="gcvP"/>
    <property type="match status" value="1"/>
</dbReference>
<dbReference type="PANTHER" id="PTHR11773:SF1">
    <property type="entry name" value="GLYCINE DEHYDROGENASE (DECARBOXYLATING), MITOCHONDRIAL"/>
    <property type="match status" value="1"/>
</dbReference>
<dbReference type="Gene3D" id="3.90.1150.10">
    <property type="entry name" value="Aspartate Aminotransferase, domain 1"/>
    <property type="match status" value="1"/>
</dbReference>
<comment type="subcellular location">
    <subcellularLocation>
        <location evidence="7">Mitochondrion</location>
    </subcellularLocation>
</comment>
<keyword evidence="7" id="KW-0809">Transit peptide</keyword>
<dbReference type="HAMAP" id="MF_00711">
    <property type="entry name" value="GcvP"/>
    <property type="match status" value="1"/>
</dbReference>
<gene>
    <name evidence="10" type="ORF">RMAR0315_LOCUS8677</name>
</gene>
<feature type="domain" description="Glycine dehydrogenase C-terminal" evidence="9">
    <location>
        <begin position="834"/>
        <end position="955"/>
    </location>
</feature>
<dbReference type="SUPFAM" id="SSF53383">
    <property type="entry name" value="PLP-dependent transferases"/>
    <property type="match status" value="2"/>
</dbReference>
<dbReference type="InterPro" id="IPR020581">
    <property type="entry name" value="GDC_P"/>
</dbReference>
<feature type="domain" description="Glycine cleavage system P-protein N-terminal" evidence="8">
    <location>
        <begin position="69"/>
        <end position="495"/>
    </location>
</feature>
<reference evidence="10" key="1">
    <citation type="submission" date="2021-01" db="EMBL/GenBank/DDBJ databases">
        <authorList>
            <person name="Corre E."/>
            <person name="Pelletier E."/>
            <person name="Niang G."/>
            <person name="Scheremetjew M."/>
            <person name="Finn R."/>
            <person name="Kale V."/>
            <person name="Holt S."/>
            <person name="Cochrane G."/>
            <person name="Meng A."/>
            <person name="Brown T."/>
            <person name="Cohen L."/>
        </authorList>
    </citation>
    <scope>NUCLEOTIDE SEQUENCE</scope>
    <source>
        <strain evidence="10">UTEX LB 2760</strain>
    </source>
</reference>
<dbReference type="PANTHER" id="PTHR11773">
    <property type="entry name" value="GLYCINE DEHYDROGENASE, DECARBOXYLATING"/>
    <property type="match status" value="1"/>
</dbReference>
<dbReference type="GO" id="GO:0005739">
    <property type="term" value="C:mitochondrion"/>
    <property type="evidence" value="ECO:0007669"/>
    <property type="project" value="UniProtKB-SubCell"/>
</dbReference>
<dbReference type="InterPro" id="IPR003437">
    <property type="entry name" value="GcvP"/>
</dbReference>
<dbReference type="GO" id="GO:0004375">
    <property type="term" value="F:glycine dehydrogenase (decarboxylating) activity"/>
    <property type="evidence" value="ECO:0007669"/>
    <property type="project" value="UniProtKB-UniRule"/>
</dbReference>
<evidence type="ECO:0000256" key="4">
    <source>
        <dbReference type="ARBA" id="ARBA00023002"/>
    </source>
</evidence>
<dbReference type="AlphaFoldDB" id="A0A7S0BMV5"/>
<comment type="function">
    <text evidence="7">The glycine cleavage system catalyzes the degradation of glycine.</text>
</comment>
<keyword evidence="3 6" id="KW-0663">Pyridoxal phosphate</keyword>
<comment type="subunit">
    <text evidence="7">The glycine cleavage system is composed of four proteins: P, T, L and H.</text>
</comment>
<evidence type="ECO:0000313" key="10">
    <source>
        <dbReference type="EMBL" id="CAD8398685.1"/>
    </source>
</evidence>
<keyword evidence="4 7" id="KW-0560">Oxidoreductase</keyword>
<evidence type="ECO:0000259" key="9">
    <source>
        <dbReference type="Pfam" id="PF21478"/>
    </source>
</evidence>
<dbReference type="NCBIfam" id="NF003346">
    <property type="entry name" value="PRK04366.1"/>
    <property type="match status" value="1"/>
</dbReference>
<dbReference type="GO" id="GO:0009941">
    <property type="term" value="C:chloroplast envelope"/>
    <property type="evidence" value="ECO:0007669"/>
    <property type="project" value="TreeGrafter"/>
</dbReference>
<evidence type="ECO:0000256" key="3">
    <source>
        <dbReference type="ARBA" id="ARBA00022898"/>
    </source>
</evidence>
<evidence type="ECO:0000256" key="7">
    <source>
        <dbReference type="RuleBase" id="RU364056"/>
    </source>
</evidence>
<comment type="similarity">
    <text evidence="2 7">Belongs to the GcvP family.</text>
</comment>
<sequence length="1017" mass="110319">MSGLATRTLFRRSGSVFGAVRGAAAAARGVGAGLSPSVSVGTFKVGPRFVATLKESDDPFAKLDSFTNRHNGSSAEGELEQMLKVVGVESLEELGSTTVPASIQKKENLKVGAAMTETEAIDYMKNMMSKNSLNQNHIGMGYAGTNTPYVILRNLLENPAWYTQYTPYQAEVAQGRLESLLNFQTMVSDLTGLPVSSASLLDEGTAAAEAMAMCFAISRNKRTKFFVSEKCHPQTIAVVETRAKGFGIEVIVGDHSTYDFSNGDTSGVLLQYPATDGSVEDFKDVIKRSHDNGTKVVLATDLLALTMLTSPGEIGADFALGNSQRFGVPMGYGGPHAAFFSTKEEYKRLMPGRIIGLSKDAQGKPALRMAMQTREQHIRRDKATSNICTAQALLANMAAMYGLYHGPEGLKKIAGRTHLMAQVFAEGAKKSGLNVGSHKFFDTVKIEFPSAAEAQKIVDACTAAKINIRQMSDTVLTVSFDETHTANDVTKLMGCFGIDGSAESFVGSVSWNGFAGTDFERKSDFMTHPIFNSFHTEHELLRYLMRLQSKDISLVHSMIPLGSCTMKLNSTSEMIPVTWPEVCMPHPFTPKEQLPGYYEMFAELEKDLADITGFHKVSLQPNSGAQGEYTGLMAIRAYHDSRGDVNRKVCLIPTSAHGTNPASAKMCGLDIVPIGCDELGNIDVAELKEKAEKFKDTLAALMITYPSTHGVFEETIKDICDTIHANGGQVYMDGANMNAQVGLTSPGHIGADVCHLNLHKTFCIPHGGGGPGMGPIGVAEQLAPFLPSHPVSPVVGTSDKAMGPVSAGPYGSSAILPISFMYIKMMGSDGLKEATQYAILNANYMKKRLEGAYDILYTGNNGRVAHEFIIDIRPIKAATGITESDVAKRLQDYGFHAPTMSWPVSGTLMVEPTESESKAELDRFVDALLMIREEIRQIETGVMDRDSNMLKHAPHSPDVLVAEEWDRPYPREVGGYPAPWSKSFKFWPTVGRLDDVAGDRQLICTCPPMETYSEETA</sequence>
<evidence type="ECO:0000256" key="5">
    <source>
        <dbReference type="ARBA" id="ARBA00049026"/>
    </source>
</evidence>
<evidence type="ECO:0000256" key="6">
    <source>
        <dbReference type="PIRSR" id="PIRSR603437-50"/>
    </source>
</evidence>
<dbReference type="Pfam" id="PF21478">
    <property type="entry name" value="GcvP2_C"/>
    <property type="match status" value="1"/>
</dbReference>
<dbReference type="InterPro" id="IPR015424">
    <property type="entry name" value="PyrdxlP-dep_Trfase"/>
</dbReference>
<accession>A0A7S0BMV5</accession>
<dbReference type="InterPro" id="IPR049315">
    <property type="entry name" value="GDC-P_N"/>
</dbReference>
<dbReference type="FunFam" id="3.40.640.10:FF:000005">
    <property type="entry name" value="Glycine dehydrogenase (decarboxylating), mitochondrial"/>
    <property type="match status" value="1"/>
</dbReference>
<dbReference type="Gene3D" id="3.40.640.10">
    <property type="entry name" value="Type I PLP-dependent aspartate aminotransferase-like (Major domain)"/>
    <property type="match status" value="2"/>
</dbReference>
<dbReference type="GO" id="GO:0030170">
    <property type="term" value="F:pyridoxal phosphate binding"/>
    <property type="evidence" value="ECO:0007669"/>
    <property type="project" value="TreeGrafter"/>
</dbReference>
<proteinExistence type="inferred from homology"/>
<evidence type="ECO:0000256" key="1">
    <source>
        <dbReference type="ARBA" id="ARBA00001933"/>
    </source>
</evidence>
<dbReference type="InterPro" id="IPR015421">
    <property type="entry name" value="PyrdxlP-dep_Trfase_major"/>
</dbReference>
<comment type="cofactor">
    <cofactor evidence="1 6 7">
        <name>pyridoxal 5'-phosphate</name>
        <dbReference type="ChEBI" id="CHEBI:597326"/>
    </cofactor>
</comment>
<organism evidence="10">
    <name type="scientific">Rhodosorus marinus</name>
    <dbReference type="NCBI Taxonomy" id="101924"/>
    <lineage>
        <taxon>Eukaryota</taxon>
        <taxon>Rhodophyta</taxon>
        <taxon>Stylonematophyceae</taxon>
        <taxon>Stylonematales</taxon>
        <taxon>Stylonemataceae</taxon>
        <taxon>Rhodosorus</taxon>
    </lineage>
</organism>
<evidence type="ECO:0000259" key="8">
    <source>
        <dbReference type="Pfam" id="PF02347"/>
    </source>
</evidence>
<dbReference type="GO" id="GO:0005960">
    <property type="term" value="C:glycine cleavage complex"/>
    <property type="evidence" value="ECO:0007669"/>
    <property type="project" value="TreeGrafter"/>
</dbReference>
<dbReference type="FunFam" id="3.90.1150.10:FF:000007">
    <property type="entry name" value="Glycine dehydrogenase (decarboxylating), mitochondrial"/>
    <property type="match status" value="1"/>
</dbReference>
<dbReference type="EMBL" id="HBEK01015902">
    <property type="protein sequence ID" value="CAD8398685.1"/>
    <property type="molecule type" value="Transcribed_RNA"/>
</dbReference>